<proteinExistence type="predicted"/>
<keyword evidence="3" id="KW-0762">Sugar transport</keyword>
<keyword evidence="5" id="KW-0598">Phosphotransferase system</keyword>
<dbReference type="InterPro" id="IPR013011">
    <property type="entry name" value="PTS_EIIB_2"/>
</dbReference>
<dbReference type="CDD" id="cd05569">
    <property type="entry name" value="PTS_IIB_fructose"/>
    <property type="match status" value="1"/>
</dbReference>
<dbReference type="InterPro" id="IPR003353">
    <property type="entry name" value="PTS_IIB_fruc"/>
</dbReference>
<dbReference type="GO" id="GO:0090563">
    <property type="term" value="F:protein-phosphocysteine-sugar phosphotransferase activity"/>
    <property type="evidence" value="ECO:0007669"/>
    <property type="project" value="TreeGrafter"/>
</dbReference>
<accession>A0A699XB49</accession>
<feature type="domain" description="PTS EIIB type-2" evidence="7">
    <location>
        <begin position="32"/>
        <end position="93"/>
    </location>
</feature>
<comment type="caution">
    <text evidence="8">The sequence shown here is derived from an EMBL/GenBank/DDBJ whole genome shotgun (WGS) entry which is preliminary data.</text>
</comment>
<dbReference type="PANTHER" id="PTHR30505">
    <property type="entry name" value="FRUCTOSE-LIKE PERMEASE"/>
    <property type="match status" value="1"/>
</dbReference>
<feature type="non-terminal residue" evidence="8">
    <location>
        <position position="1"/>
    </location>
</feature>
<evidence type="ECO:0000256" key="1">
    <source>
        <dbReference type="ARBA" id="ARBA00022448"/>
    </source>
</evidence>
<dbReference type="EMBL" id="BKCJ011820080">
    <property type="protein sequence ID" value="GFD55650.1"/>
    <property type="molecule type" value="Genomic_DNA"/>
</dbReference>
<dbReference type="PANTHER" id="PTHR30505:SF0">
    <property type="entry name" value="FRUCTOSE-LIKE PTS SYSTEM EIIBC COMPONENT-RELATED"/>
    <property type="match status" value="1"/>
</dbReference>
<keyword evidence="1" id="KW-0813">Transport</keyword>
<dbReference type="NCBIfam" id="TIGR00829">
    <property type="entry name" value="FRU"/>
    <property type="match status" value="1"/>
</dbReference>
<dbReference type="PROSITE" id="PS51099">
    <property type="entry name" value="PTS_EIIB_TYPE_2"/>
    <property type="match status" value="1"/>
</dbReference>
<evidence type="ECO:0000256" key="5">
    <source>
        <dbReference type="ARBA" id="ARBA00022683"/>
    </source>
</evidence>
<dbReference type="GO" id="GO:0016301">
    <property type="term" value="F:kinase activity"/>
    <property type="evidence" value="ECO:0007669"/>
    <property type="project" value="UniProtKB-KW"/>
</dbReference>
<gene>
    <name evidence="8" type="ORF">Tci_927619</name>
</gene>
<reference evidence="8" key="1">
    <citation type="journal article" date="2019" name="Sci. Rep.">
        <title>Draft genome of Tanacetum cinerariifolium, the natural source of mosquito coil.</title>
        <authorList>
            <person name="Yamashiro T."/>
            <person name="Shiraishi A."/>
            <person name="Satake H."/>
            <person name="Nakayama K."/>
        </authorList>
    </citation>
    <scope>NUCLEOTIDE SEQUENCE</scope>
</reference>
<dbReference type="AlphaFoldDB" id="A0A699XB49"/>
<organism evidence="8">
    <name type="scientific">Tanacetum cinerariifolium</name>
    <name type="common">Dalmatian daisy</name>
    <name type="synonym">Chrysanthemum cinerariifolium</name>
    <dbReference type="NCBI Taxonomy" id="118510"/>
    <lineage>
        <taxon>Eukaryota</taxon>
        <taxon>Viridiplantae</taxon>
        <taxon>Streptophyta</taxon>
        <taxon>Embryophyta</taxon>
        <taxon>Tracheophyta</taxon>
        <taxon>Spermatophyta</taxon>
        <taxon>Magnoliopsida</taxon>
        <taxon>eudicotyledons</taxon>
        <taxon>Gunneridae</taxon>
        <taxon>Pentapetalae</taxon>
        <taxon>asterids</taxon>
        <taxon>campanulids</taxon>
        <taxon>Asterales</taxon>
        <taxon>Asteraceae</taxon>
        <taxon>Asteroideae</taxon>
        <taxon>Anthemideae</taxon>
        <taxon>Anthemidinae</taxon>
        <taxon>Tanacetum</taxon>
    </lineage>
</organism>
<dbReference type="InterPro" id="IPR050864">
    <property type="entry name" value="Bacterial_PTS_Sugar_Transport"/>
</dbReference>
<dbReference type="SUPFAM" id="SSF52794">
    <property type="entry name" value="PTS system IIB component-like"/>
    <property type="match status" value="1"/>
</dbReference>
<sequence>SFVRSASELSSVYTASVNAESEAPAVNAAPRLVAVTACPTGVAHTFMAAEAIQQAAKKLGYDLQVETQGSVGARNPLSAQAIADADVVLLAAD</sequence>
<dbReference type="Gene3D" id="3.40.50.2300">
    <property type="match status" value="1"/>
</dbReference>
<feature type="non-terminal residue" evidence="8">
    <location>
        <position position="93"/>
    </location>
</feature>
<dbReference type="GO" id="GO:0022877">
    <property type="term" value="F:protein-N(PI)-phosphohistidine-fructose phosphotransferase system transporter activity"/>
    <property type="evidence" value="ECO:0007669"/>
    <property type="project" value="InterPro"/>
</dbReference>
<protein>
    <recommendedName>
        <fullName evidence="7">PTS EIIB type-2 domain-containing protein</fullName>
    </recommendedName>
</protein>
<keyword evidence="6" id="KW-0418">Kinase</keyword>
<dbReference type="InterPro" id="IPR036095">
    <property type="entry name" value="PTS_EIIB-like_sf"/>
</dbReference>
<keyword evidence="4" id="KW-0808">Transferase</keyword>
<name>A0A699XB49_TANCI</name>
<dbReference type="InterPro" id="IPR003501">
    <property type="entry name" value="PTS_EIIB_2/3"/>
</dbReference>
<evidence type="ECO:0000256" key="6">
    <source>
        <dbReference type="ARBA" id="ARBA00022777"/>
    </source>
</evidence>
<evidence type="ECO:0000313" key="8">
    <source>
        <dbReference type="EMBL" id="GFD55650.1"/>
    </source>
</evidence>
<dbReference type="GO" id="GO:0009401">
    <property type="term" value="P:phosphoenolpyruvate-dependent sugar phosphotransferase system"/>
    <property type="evidence" value="ECO:0007669"/>
    <property type="project" value="UniProtKB-KW"/>
</dbReference>
<evidence type="ECO:0000256" key="4">
    <source>
        <dbReference type="ARBA" id="ARBA00022679"/>
    </source>
</evidence>
<evidence type="ECO:0000259" key="7">
    <source>
        <dbReference type="PROSITE" id="PS51099"/>
    </source>
</evidence>
<dbReference type="Pfam" id="PF02302">
    <property type="entry name" value="PTS_IIB"/>
    <property type="match status" value="1"/>
</dbReference>
<evidence type="ECO:0000256" key="2">
    <source>
        <dbReference type="ARBA" id="ARBA00022553"/>
    </source>
</evidence>
<keyword evidence="2" id="KW-0597">Phosphoprotein</keyword>
<evidence type="ECO:0000256" key="3">
    <source>
        <dbReference type="ARBA" id="ARBA00022597"/>
    </source>
</evidence>
<dbReference type="GO" id="GO:0005886">
    <property type="term" value="C:plasma membrane"/>
    <property type="evidence" value="ECO:0007669"/>
    <property type="project" value="TreeGrafter"/>
</dbReference>